<dbReference type="InterPro" id="IPR002818">
    <property type="entry name" value="DJ-1/PfpI"/>
</dbReference>
<keyword evidence="3" id="KW-0804">Transcription</keyword>
<dbReference type="InterPro" id="IPR052158">
    <property type="entry name" value="INH-QAR"/>
</dbReference>
<dbReference type="Pfam" id="PF01965">
    <property type="entry name" value="DJ-1_PfpI"/>
    <property type="match status" value="1"/>
</dbReference>
<organism evidence="5 6">
    <name type="scientific">Paracoccus versutus</name>
    <name type="common">Thiobacillus versutus</name>
    <dbReference type="NCBI Taxonomy" id="34007"/>
    <lineage>
        <taxon>Bacteria</taxon>
        <taxon>Pseudomonadati</taxon>
        <taxon>Pseudomonadota</taxon>
        <taxon>Alphaproteobacteria</taxon>
        <taxon>Rhodobacterales</taxon>
        <taxon>Paracoccaceae</taxon>
        <taxon>Paracoccus</taxon>
    </lineage>
</organism>
<dbReference type="Gene3D" id="1.10.10.60">
    <property type="entry name" value="Homeodomain-like"/>
    <property type="match status" value="1"/>
</dbReference>
<dbReference type="PANTHER" id="PTHR43130">
    <property type="entry name" value="ARAC-FAMILY TRANSCRIPTIONAL REGULATOR"/>
    <property type="match status" value="1"/>
</dbReference>
<evidence type="ECO:0000313" key="5">
    <source>
        <dbReference type="EMBL" id="REF68854.1"/>
    </source>
</evidence>
<dbReference type="AlphaFoldDB" id="A0A3D9XEL8"/>
<sequence>MHQVAFILYPGFELLDISGPASVFNGANRALGQRGRPAFYKVVPLSAQGGAVDSSSGIALETRPIAELPGKAGTVLVVGAEREPLLQAMADPVLRSMLPRLTAEAGRFGSVCTGGFVLAASGLLDGHRVATHWDACEAFARAFPGVAVEPEALYLAEGRLWTSAGVTTGIDMALAMVAHDLDAGIAGEVAKRLVLYARRPGYQSQFSPLLRAQARGDNPFGDLIGWMQANLDAPLDVPSLAARAGLSERSFHRKFTAATGETPARFVETARLDAARMLLSRGLPLKTVAAQVGLSPAPRFVQAFERRFGITPRLFRDMHMDPPAAVDAIG</sequence>
<dbReference type="InterPro" id="IPR018062">
    <property type="entry name" value="HTH_AraC-typ_CS"/>
</dbReference>
<dbReference type="Pfam" id="PF12833">
    <property type="entry name" value="HTH_18"/>
    <property type="match status" value="1"/>
</dbReference>
<dbReference type="Gene3D" id="3.40.50.880">
    <property type="match status" value="1"/>
</dbReference>
<dbReference type="GO" id="GO:0043565">
    <property type="term" value="F:sequence-specific DNA binding"/>
    <property type="evidence" value="ECO:0007669"/>
    <property type="project" value="InterPro"/>
</dbReference>
<evidence type="ECO:0000313" key="6">
    <source>
        <dbReference type="Proteomes" id="UP000256941"/>
    </source>
</evidence>
<proteinExistence type="predicted"/>
<keyword evidence="1" id="KW-0805">Transcription regulation</keyword>
<comment type="caution">
    <text evidence="5">The sequence shown here is derived from an EMBL/GenBank/DDBJ whole genome shotgun (WGS) entry which is preliminary data.</text>
</comment>
<gene>
    <name evidence="5" type="ORF">BDD41_3932</name>
</gene>
<dbReference type="SUPFAM" id="SSF52317">
    <property type="entry name" value="Class I glutamine amidotransferase-like"/>
    <property type="match status" value="1"/>
</dbReference>
<dbReference type="GO" id="GO:0003700">
    <property type="term" value="F:DNA-binding transcription factor activity"/>
    <property type="evidence" value="ECO:0007669"/>
    <property type="project" value="InterPro"/>
</dbReference>
<reference evidence="5 6" key="1">
    <citation type="submission" date="2018-08" db="EMBL/GenBank/DDBJ databases">
        <title>Genomic Encyclopedia of Archaeal and Bacterial Type Strains, Phase II (KMG-II): from individual species to whole genera.</title>
        <authorList>
            <person name="Goeker M."/>
        </authorList>
    </citation>
    <scope>NUCLEOTIDE SEQUENCE [LARGE SCALE GENOMIC DNA]</scope>
    <source>
        <strain evidence="5 6">DSM 17099</strain>
    </source>
</reference>
<dbReference type="PROSITE" id="PS01124">
    <property type="entry name" value="HTH_ARAC_FAMILY_2"/>
    <property type="match status" value="1"/>
</dbReference>
<keyword evidence="2" id="KW-0238">DNA-binding</keyword>
<evidence type="ECO:0000256" key="3">
    <source>
        <dbReference type="ARBA" id="ARBA00023163"/>
    </source>
</evidence>
<dbReference type="PROSITE" id="PS00041">
    <property type="entry name" value="HTH_ARAC_FAMILY_1"/>
    <property type="match status" value="1"/>
</dbReference>
<feature type="domain" description="HTH araC/xylS-type" evidence="4">
    <location>
        <begin position="221"/>
        <end position="318"/>
    </location>
</feature>
<dbReference type="PANTHER" id="PTHR43130:SF3">
    <property type="entry name" value="HTH-TYPE TRANSCRIPTIONAL REGULATOR RV1931C"/>
    <property type="match status" value="1"/>
</dbReference>
<dbReference type="InterPro" id="IPR018060">
    <property type="entry name" value="HTH_AraC"/>
</dbReference>
<dbReference type="SMART" id="SM00342">
    <property type="entry name" value="HTH_ARAC"/>
    <property type="match status" value="1"/>
</dbReference>
<evidence type="ECO:0000259" key="4">
    <source>
        <dbReference type="PROSITE" id="PS01124"/>
    </source>
</evidence>
<dbReference type="InterPro" id="IPR029062">
    <property type="entry name" value="Class_I_gatase-like"/>
</dbReference>
<dbReference type="InterPro" id="IPR009057">
    <property type="entry name" value="Homeodomain-like_sf"/>
</dbReference>
<dbReference type="SUPFAM" id="SSF46689">
    <property type="entry name" value="Homeodomain-like"/>
    <property type="match status" value="2"/>
</dbReference>
<evidence type="ECO:0000256" key="1">
    <source>
        <dbReference type="ARBA" id="ARBA00023015"/>
    </source>
</evidence>
<dbReference type="EMBL" id="QTUJ01000003">
    <property type="protein sequence ID" value="REF68854.1"/>
    <property type="molecule type" value="Genomic_DNA"/>
</dbReference>
<dbReference type="CDD" id="cd03137">
    <property type="entry name" value="GATase1_AraC_1"/>
    <property type="match status" value="1"/>
</dbReference>
<name>A0A3D9XEL8_PARVE</name>
<accession>A0A3D9XEL8</accession>
<dbReference type="Proteomes" id="UP000256941">
    <property type="component" value="Unassembled WGS sequence"/>
</dbReference>
<evidence type="ECO:0000256" key="2">
    <source>
        <dbReference type="ARBA" id="ARBA00023125"/>
    </source>
</evidence>
<protein>
    <submittedName>
        <fullName evidence="5">AraC family transcriptional regulator with amidase-like domain</fullName>
    </submittedName>
</protein>